<comment type="caution">
    <text evidence="1">The sequence shown here is derived from an EMBL/GenBank/DDBJ whole genome shotgun (WGS) entry which is preliminary data.</text>
</comment>
<dbReference type="EMBL" id="MGFR01000001">
    <property type="protein sequence ID" value="OGM10064.1"/>
    <property type="molecule type" value="Genomic_DNA"/>
</dbReference>
<sequence>MVEQARPYFNEELREHIAFLARELAGQDEVAFIEYATAKGRLVITAAHILLFAPKNDSSAELVRRLNEDAAIMEEVMRQAQAIRQLTGMDSYCNHLLAQDKIGQEPLV</sequence>
<dbReference type="Proteomes" id="UP000176778">
    <property type="component" value="Unassembled WGS sequence"/>
</dbReference>
<accession>A0A1F7X4P4</accession>
<evidence type="ECO:0000313" key="2">
    <source>
        <dbReference type="Proteomes" id="UP000176778"/>
    </source>
</evidence>
<protein>
    <submittedName>
        <fullName evidence="1">Uncharacterized protein</fullName>
    </submittedName>
</protein>
<reference evidence="1 2" key="1">
    <citation type="journal article" date="2016" name="Nat. Commun.">
        <title>Thousands of microbial genomes shed light on interconnected biogeochemical processes in an aquifer system.</title>
        <authorList>
            <person name="Anantharaman K."/>
            <person name="Brown C.T."/>
            <person name="Hug L.A."/>
            <person name="Sharon I."/>
            <person name="Castelle C.J."/>
            <person name="Probst A.J."/>
            <person name="Thomas B.C."/>
            <person name="Singh A."/>
            <person name="Wilkins M.J."/>
            <person name="Karaoz U."/>
            <person name="Brodie E.L."/>
            <person name="Williams K.H."/>
            <person name="Hubbard S.S."/>
            <person name="Banfield J.F."/>
        </authorList>
    </citation>
    <scope>NUCLEOTIDE SEQUENCE [LARGE SCALE GENOMIC DNA]</scope>
</reference>
<proteinExistence type="predicted"/>
<name>A0A1F7X4P4_9BACT</name>
<dbReference type="AlphaFoldDB" id="A0A1F7X4P4"/>
<gene>
    <name evidence="1" type="ORF">A2Y68_01255</name>
</gene>
<dbReference type="STRING" id="1802479.A2Y68_01255"/>
<organism evidence="1 2">
    <name type="scientific">Candidatus Woesebacteria bacterium RBG_13_46_13</name>
    <dbReference type="NCBI Taxonomy" id="1802479"/>
    <lineage>
        <taxon>Bacteria</taxon>
        <taxon>Candidatus Woeseibacteriota</taxon>
    </lineage>
</organism>
<evidence type="ECO:0000313" key="1">
    <source>
        <dbReference type="EMBL" id="OGM10064.1"/>
    </source>
</evidence>